<evidence type="ECO:0000313" key="3">
    <source>
        <dbReference type="Proteomes" id="UP000544222"/>
    </source>
</evidence>
<accession>A0A7W5DSX7</accession>
<sequence>MKIMKIVRVAMIILSLIVFIVLLLSIFNIISIDKAIEKVIYGFAALSIIMLLIYNNRTKLKL</sequence>
<organism evidence="2 3">
    <name type="scientific">Microbacter margulisiae</name>
    <dbReference type="NCBI Taxonomy" id="1350067"/>
    <lineage>
        <taxon>Bacteria</taxon>
        <taxon>Pseudomonadati</taxon>
        <taxon>Bacteroidota</taxon>
        <taxon>Bacteroidia</taxon>
        <taxon>Bacteroidales</taxon>
        <taxon>Porphyromonadaceae</taxon>
        <taxon>Microbacter</taxon>
    </lineage>
</organism>
<dbReference type="AlphaFoldDB" id="A0A7W5DSX7"/>
<gene>
    <name evidence="2" type="ORF">FHX64_001811</name>
</gene>
<evidence type="ECO:0000313" key="2">
    <source>
        <dbReference type="EMBL" id="MBB3187648.1"/>
    </source>
</evidence>
<keyword evidence="1" id="KW-0812">Transmembrane</keyword>
<keyword evidence="3" id="KW-1185">Reference proteome</keyword>
<proteinExistence type="predicted"/>
<comment type="caution">
    <text evidence="2">The sequence shown here is derived from an EMBL/GenBank/DDBJ whole genome shotgun (WGS) entry which is preliminary data.</text>
</comment>
<keyword evidence="1" id="KW-0472">Membrane</keyword>
<evidence type="ECO:0000256" key="1">
    <source>
        <dbReference type="SAM" id="Phobius"/>
    </source>
</evidence>
<protein>
    <submittedName>
        <fullName evidence="2">Putative membrane protein</fullName>
    </submittedName>
</protein>
<feature type="transmembrane region" description="Helical" evidence="1">
    <location>
        <begin position="38"/>
        <end position="54"/>
    </location>
</feature>
<reference evidence="2 3" key="1">
    <citation type="submission" date="2020-08" db="EMBL/GenBank/DDBJ databases">
        <title>Genomic Encyclopedia of Type Strains, Phase IV (KMG-IV): sequencing the most valuable type-strain genomes for metagenomic binning, comparative biology and taxonomic classification.</title>
        <authorList>
            <person name="Goeker M."/>
        </authorList>
    </citation>
    <scope>NUCLEOTIDE SEQUENCE [LARGE SCALE GENOMIC DNA]</scope>
    <source>
        <strain evidence="2 3">DSM 27471</strain>
    </source>
</reference>
<feature type="transmembrane region" description="Helical" evidence="1">
    <location>
        <begin position="12"/>
        <end position="32"/>
    </location>
</feature>
<name>A0A7W5DSX7_9PORP</name>
<dbReference type="EMBL" id="JACHYB010000001">
    <property type="protein sequence ID" value="MBB3187648.1"/>
    <property type="molecule type" value="Genomic_DNA"/>
</dbReference>
<keyword evidence="1" id="KW-1133">Transmembrane helix</keyword>
<dbReference type="Proteomes" id="UP000544222">
    <property type="component" value="Unassembled WGS sequence"/>
</dbReference>